<dbReference type="InterPro" id="IPR050904">
    <property type="entry name" value="Adhesion/Biosynth-related"/>
</dbReference>
<evidence type="ECO:0000313" key="3">
    <source>
        <dbReference type="Proteomes" id="UP001139700"/>
    </source>
</evidence>
<dbReference type="Pfam" id="PF02469">
    <property type="entry name" value="Fasciclin"/>
    <property type="match status" value="1"/>
</dbReference>
<accession>A0A9X1P4T7</accession>
<proteinExistence type="predicted"/>
<dbReference type="PROSITE" id="PS50213">
    <property type="entry name" value="FAS1"/>
    <property type="match status" value="1"/>
</dbReference>
<dbReference type="SUPFAM" id="SSF82153">
    <property type="entry name" value="FAS1 domain"/>
    <property type="match status" value="1"/>
</dbReference>
<sequence>MKKNRFVGPYVAFFLLAVLSSGVIISCKEKNEDIVKRKTITEVIMENERFSILKDIMIHAEMTDALRTGEITFFAPDNSAFGKANIFASSVITGLPADSARKLINNHIIGKKRLEYKDLLVAKEKSLTGKELSLTKTDSIFAVNKADIILPDISAANGVIHIIDSLAVR</sequence>
<dbReference type="Proteomes" id="UP001139700">
    <property type="component" value="Unassembled WGS sequence"/>
</dbReference>
<reference evidence="2" key="1">
    <citation type="submission" date="2021-12" db="EMBL/GenBank/DDBJ databases">
        <title>Novel species in genus Dyadobacter.</title>
        <authorList>
            <person name="Ma C."/>
        </authorList>
    </citation>
    <scope>NUCLEOTIDE SEQUENCE</scope>
    <source>
        <strain evidence="2">CY399</strain>
    </source>
</reference>
<dbReference type="PANTHER" id="PTHR10900:SF77">
    <property type="entry name" value="FI19380P1"/>
    <property type="match status" value="1"/>
</dbReference>
<comment type="caution">
    <text evidence="2">The sequence shown here is derived from an EMBL/GenBank/DDBJ whole genome shotgun (WGS) entry which is preliminary data.</text>
</comment>
<organism evidence="2 3">
    <name type="scientific">Dyadobacter fanqingshengii</name>
    <dbReference type="NCBI Taxonomy" id="2906443"/>
    <lineage>
        <taxon>Bacteria</taxon>
        <taxon>Pseudomonadati</taxon>
        <taxon>Bacteroidota</taxon>
        <taxon>Cytophagia</taxon>
        <taxon>Cytophagales</taxon>
        <taxon>Spirosomataceae</taxon>
        <taxon>Dyadobacter</taxon>
    </lineage>
</organism>
<gene>
    <name evidence="2" type="ORF">LXM24_02240</name>
</gene>
<name>A0A9X1P4T7_9BACT</name>
<evidence type="ECO:0000313" key="2">
    <source>
        <dbReference type="EMBL" id="MCF0038889.1"/>
    </source>
</evidence>
<feature type="domain" description="FAS1" evidence="1">
    <location>
        <begin position="37"/>
        <end position="167"/>
    </location>
</feature>
<dbReference type="Gene3D" id="2.30.180.10">
    <property type="entry name" value="FAS1 domain"/>
    <property type="match status" value="1"/>
</dbReference>
<evidence type="ECO:0000259" key="1">
    <source>
        <dbReference type="PROSITE" id="PS50213"/>
    </source>
</evidence>
<keyword evidence="3" id="KW-1185">Reference proteome</keyword>
<dbReference type="SMART" id="SM00554">
    <property type="entry name" value="FAS1"/>
    <property type="match status" value="1"/>
</dbReference>
<dbReference type="RefSeq" id="WP_234611365.1">
    <property type="nucleotide sequence ID" value="NZ_CP098806.1"/>
</dbReference>
<dbReference type="PROSITE" id="PS51257">
    <property type="entry name" value="PROKAR_LIPOPROTEIN"/>
    <property type="match status" value="1"/>
</dbReference>
<dbReference type="InterPro" id="IPR036378">
    <property type="entry name" value="FAS1_dom_sf"/>
</dbReference>
<protein>
    <submittedName>
        <fullName evidence="2">Fasciclin domain-containing protein</fullName>
    </submittedName>
</protein>
<dbReference type="AlphaFoldDB" id="A0A9X1P4T7"/>
<dbReference type="PANTHER" id="PTHR10900">
    <property type="entry name" value="PERIOSTIN-RELATED"/>
    <property type="match status" value="1"/>
</dbReference>
<dbReference type="EMBL" id="JAJTTA010000001">
    <property type="protein sequence ID" value="MCF0038889.1"/>
    <property type="molecule type" value="Genomic_DNA"/>
</dbReference>
<dbReference type="InterPro" id="IPR000782">
    <property type="entry name" value="FAS1_domain"/>
</dbReference>